<keyword evidence="2" id="KW-1185">Reference proteome</keyword>
<gene>
    <name evidence="1" type="ORF">BV22DRAFT_925009</name>
</gene>
<name>A0ACB8AYE2_9AGAM</name>
<proteinExistence type="predicted"/>
<organism evidence="1 2">
    <name type="scientific">Leucogyrophana mollusca</name>
    <dbReference type="NCBI Taxonomy" id="85980"/>
    <lineage>
        <taxon>Eukaryota</taxon>
        <taxon>Fungi</taxon>
        <taxon>Dikarya</taxon>
        <taxon>Basidiomycota</taxon>
        <taxon>Agaricomycotina</taxon>
        <taxon>Agaricomycetes</taxon>
        <taxon>Agaricomycetidae</taxon>
        <taxon>Boletales</taxon>
        <taxon>Boletales incertae sedis</taxon>
        <taxon>Leucogyrophana</taxon>
    </lineage>
</organism>
<comment type="caution">
    <text evidence="1">The sequence shown here is derived from an EMBL/GenBank/DDBJ whole genome shotgun (WGS) entry which is preliminary data.</text>
</comment>
<evidence type="ECO:0000313" key="2">
    <source>
        <dbReference type="Proteomes" id="UP000790709"/>
    </source>
</evidence>
<sequence length="98" mass="10942">MMLSWSYSSVSSEEHRLACGMLAMTAKSLAANLRINIGFRHAANRRQRLNLDRLLFPHHNLHSFPITSNVEGSHRGSLKVCGKSHYLSADPSDLLLVV</sequence>
<dbReference type="Proteomes" id="UP000790709">
    <property type="component" value="Unassembled WGS sequence"/>
</dbReference>
<evidence type="ECO:0000313" key="1">
    <source>
        <dbReference type="EMBL" id="KAH7917898.1"/>
    </source>
</evidence>
<accession>A0ACB8AYE2</accession>
<reference evidence="1" key="1">
    <citation type="journal article" date="2021" name="New Phytol.">
        <title>Evolutionary innovations through gain and loss of genes in the ectomycorrhizal Boletales.</title>
        <authorList>
            <person name="Wu G."/>
            <person name="Miyauchi S."/>
            <person name="Morin E."/>
            <person name="Kuo A."/>
            <person name="Drula E."/>
            <person name="Varga T."/>
            <person name="Kohler A."/>
            <person name="Feng B."/>
            <person name="Cao Y."/>
            <person name="Lipzen A."/>
            <person name="Daum C."/>
            <person name="Hundley H."/>
            <person name="Pangilinan J."/>
            <person name="Johnson J."/>
            <person name="Barry K."/>
            <person name="LaButti K."/>
            <person name="Ng V."/>
            <person name="Ahrendt S."/>
            <person name="Min B."/>
            <person name="Choi I.G."/>
            <person name="Park H."/>
            <person name="Plett J.M."/>
            <person name="Magnuson J."/>
            <person name="Spatafora J.W."/>
            <person name="Nagy L.G."/>
            <person name="Henrissat B."/>
            <person name="Grigoriev I.V."/>
            <person name="Yang Z.L."/>
            <person name="Xu J."/>
            <person name="Martin F.M."/>
        </authorList>
    </citation>
    <scope>NUCLEOTIDE SEQUENCE</scope>
    <source>
        <strain evidence="1">KUC20120723A-06</strain>
    </source>
</reference>
<dbReference type="EMBL" id="MU266904">
    <property type="protein sequence ID" value="KAH7917898.1"/>
    <property type="molecule type" value="Genomic_DNA"/>
</dbReference>
<protein>
    <submittedName>
        <fullName evidence="1">Uncharacterized protein</fullName>
    </submittedName>
</protein>